<sequence>MKELEPFLLEYDDDDLTKLVEEEPKGRVHLNKEQHATQPEIPKWYITELLEIGANYEAKQLEQAIDILKIALPDTIFVFGFDNSSRHGAFTEDALIASKMNIVME</sequence>
<protein>
    <submittedName>
        <fullName evidence="1">21519_t:CDS:1</fullName>
    </submittedName>
</protein>
<evidence type="ECO:0000313" key="1">
    <source>
        <dbReference type="EMBL" id="CAG8563463.1"/>
    </source>
</evidence>
<organism evidence="1 2">
    <name type="scientific">Gigaspora margarita</name>
    <dbReference type="NCBI Taxonomy" id="4874"/>
    <lineage>
        <taxon>Eukaryota</taxon>
        <taxon>Fungi</taxon>
        <taxon>Fungi incertae sedis</taxon>
        <taxon>Mucoromycota</taxon>
        <taxon>Glomeromycotina</taxon>
        <taxon>Glomeromycetes</taxon>
        <taxon>Diversisporales</taxon>
        <taxon>Gigasporaceae</taxon>
        <taxon>Gigaspora</taxon>
    </lineage>
</organism>
<reference evidence="1 2" key="1">
    <citation type="submission" date="2021-06" db="EMBL/GenBank/DDBJ databases">
        <authorList>
            <person name="Kallberg Y."/>
            <person name="Tangrot J."/>
            <person name="Rosling A."/>
        </authorList>
    </citation>
    <scope>NUCLEOTIDE SEQUENCE [LARGE SCALE GENOMIC DNA]</scope>
    <source>
        <strain evidence="1 2">120-4 pot B 10/14</strain>
    </source>
</reference>
<comment type="caution">
    <text evidence="1">The sequence shown here is derived from an EMBL/GenBank/DDBJ whole genome shotgun (WGS) entry which is preliminary data.</text>
</comment>
<gene>
    <name evidence="1" type="ORF">GMARGA_LOCUS5131</name>
</gene>
<evidence type="ECO:0000313" key="2">
    <source>
        <dbReference type="Proteomes" id="UP000789901"/>
    </source>
</evidence>
<name>A0ABN7UDC7_GIGMA</name>
<feature type="non-terminal residue" evidence="1">
    <location>
        <position position="105"/>
    </location>
</feature>
<dbReference type="Proteomes" id="UP000789901">
    <property type="component" value="Unassembled WGS sequence"/>
</dbReference>
<proteinExistence type="predicted"/>
<dbReference type="EMBL" id="CAJVQB010002138">
    <property type="protein sequence ID" value="CAG8563463.1"/>
    <property type="molecule type" value="Genomic_DNA"/>
</dbReference>
<keyword evidence="2" id="KW-1185">Reference proteome</keyword>
<accession>A0ABN7UDC7</accession>